<dbReference type="NCBIfam" id="TIGR00229">
    <property type="entry name" value="sensory_box"/>
    <property type="match status" value="1"/>
</dbReference>
<dbReference type="SUPFAM" id="SSF55785">
    <property type="entry name" value="PYP-like sensor domain (PAS domain)"/>
    <property type="match status" value="1"/>
</dbReference>
<dbReference type="Pfam" id="PF00512">
    <property type="entry name" value="HisKA"/>
    <property type="match status" value="1"/>
</dbReference>
<dbReference type="InterPro" id="IPR036097">
    <property type="entry name" value="HisK_dim/P_sf"/>
</dbReference>
<evidence type="ECO:0000256" key="5">
    <source>
        <dbReference type="ARBA" id="ARBA00022553"/>
    </source>
</evidence>
<comment type="catalytic activity">
    <reaction evidence="1">
        <text>ATP + protein L-histidine = ADP + protein N-phospho-L-histidine.</text>
        <dbReference type="EC" id="2.7.13.3"/>
    </reaction>
</comment>
<dbReference type="SMART" id="SM00304">
    <property type="entry name" value="HAMP"/>
    <property type="match status" value="1"/>
</dbReference>
<evidence type="ECO:0000256" key="4">
    <source>
        <dbReference type="ARBA" id="ARBA00022475"/>
    </source>
</evidence>
<dbReference type="SUPFAM" id="SSF55874">
    <property type="entry name" value="ATPase domain of HSP90 chaperone/DNA topoisomerase II/histidine kinase"/>
    <property type="match status" value="1"/>
</dbReference>
<keyword evidence="9" id="KW-0067">ATP-binding</keyword>
<evidence type="ECO:0000259" key="12">
    <source>
        <dbReference type="PROSITE" id="PS50109"/>
    </source>
</evidence>
<dbReference type="Pfam" id="PF00672">
    <property type="entry name" value="HAMP"/>
    <property type="match status" value="1"/>
</dbReference>
<comment type="subcellular location">
    <subcellularLocation>
        <location evidence="2">Cell membrane</location>
    </subcellularLocation>
</comment>
<dbReference type="PROSITE" id="PS50112">
    <property type="entry name" value="PAS"/>
    <property type="match status" value="1"/>
</dbReference>
<evidence type="ECO:0000256" key="7">
    <source>
        <dbReference type="ARBA" id="ARBA00022741"/>
    </source>
</evidence>
<dbReference type="InterPro" id="IPR013767">
    <property type="entry name" value="PAS_fold"/>
</dbReference>
<dbReference type="PRINTS" id="PR00344">
    <property type="entry name" value="BCTRLSENSOR"/>
</dbReference>
<dbReference type="InterPro" id="IPR035965">
    <property type="entry name" value="PAS-like_dom_sf"/>
</dbReference>
<dbReference type="GO" id="GO:0005886">
    <property type="term" value="C:plasma membrane"/>
    <property type="evidence" value="ECO:0007669"/>
    <property type="project" value="UniProtKB-SubCell"/>
</dbReference>
<evidence type="ECO:0000256" key="8">
    <source>
        <dbReference type="ARBA" id="ARBA00022777"/>
    </source>
</evidence>
<evidence type="ECO:0000256" key="3">
    <source>
        <dbReference type="ARBA" id="ARBA00012438"/>
    </source>
</evidence>
<dbReference type="Pfam" id="PF02518">
    <property type="entry name" value="HATPase_c"/>
    <property type="match status" value="1"/>
</dbReference>
<evidence type="ECO:0000256" key="9">
    <source>
        <dbReference type="ARBA" id="ARBA00022840"/>
    </source>
</evidence>
<evidence type="ECO:0000313" key="16">
    <source>
        <dbReference type="Proteomes" id="UP000001660"/>
    </source>
</evidence>
<evidence type="ECO:0000256" key="2">
    <source>
        <dbReference type="ARBA" id="ARBA00004236"/>
    </source>
</evidence>
<dbReference type="InterPro" id="IPR000014">
    <property type="entry name" value="PAS"/>
</dbReference>
<dbReference type="OrthoDB" id="9813151at2"/>
<dbReference type="NCBIfam" id="NF046044">
    <property type="entry name" value="PnpS"/>
    <property type="match status" value="1"/>
</dbReference>
<keyword evidence="7" id="KW-0547">Nucleotide-binding</keyword>
<proteinExistence type="predicted"/>
<dbReference type="FunFam" id="1.10.287.130:FF:000008">
    <property type="entry name" value="Two-component sensor histidine kinase"/>
    <property type="match status" value="1"/>
</dbReference>
<sequence>MNLGIRWKVALGTLAAVFVGLAVAGWLVIRSVEQTELSRMAETLETSSGLAAMTLRPLFDQSGSTVPGSLLHATVRDLSQQAHLRITVIRQDGTVVADSAVPTEGLAHVENHLSRPEVAQALRSGRGMDIRASQTTGERTYYVARLLSASTPAQPSIPVIRLGLPLTSIDERVRHIQQDLATAFGAAFLLAMTLSLWVSRNLTKPLSEMAAAARQLAGGTPGVRLVVSSTDEVGLLAQTLNEMTDQLETKIKEVSDDRAQLLAMLIAMVEGVMVLDYRGTVVQVNPALERMFSLELTESRGRHYAELIRHEGLTALVSSVLQTRSGQGGEITLSPSGRCLRVEASIAGGSREQEACAVFVFHDITELRRLEKIRKDFVANVSHELRTPLTSIKGYVEALLDGGKDEPATATAFLEIIMRQSNRLNLILDDLLQLSQIESGQVLFRREPVDLRALLERTVAVIKPLADKKHHTIELSLPDEYWVVEGDEERLVQVFINLLENAVKYTPDQGRISMAIRNATHMRAATPRPMIEIVVADSGIGIPEADRPRVFERFYRVDKARSRELGGTGLGLAIVKHIVEAHSGQVWVEGNTPRGSRFVVHLPVAQDSSTAVSTETGSR</sequence>
<accession>D8PBL4</accession>
<dbReference type="SMART" id="SM00387">
    <property type="entry name" value="HATPase_c"/>
    <property type="match status" value="1"/>
</dbReference>
<dbReference type="Gene3D" id="3.30.565.10">
    <property type="entry name" value="Histidine kinase-like ATPase, C-terminal domain"/>
    <property type="match status" value="1"/>
</dbReference>
<dbReference type="CDD" id="cd00130">
    <property type="entry name" value="PAS"/>
    <property type="match status" value="1"/>
</dbReference>
<dbReference type="Pfam" id="PF00989">
    <property type="entry name" value="PAS"/>
    <property type="match status" value="1"/>
</dbReference>
<name>D8PBL4_9BACT</name>
<dbReference type="InterPro" id="IPR003661">
    <property type="entry name" value="HisK_dim/P_dom"/>
</dbReference>
<dbReference type="GO" id="GO:0000155">
    <property type="term" value="F:phosphorelay sensor kinase activity"/>
    <property type="evidence" value="ECO:0007669"/>
    <property type="project" value="InterPro"/>
</dbReference>
<dbReference type="InterPro" id="IPR050351">
    <property type="entry name" value="BphY/WalK/GraS-like"/>
</dbReference>
<evidence type="ECO:0000256" key="1">
    <source>
        <dbReference type="ARBA" id="ARBA00000085"/>
    </source>
</evidence>
<dbReference type="CDD" id="cd06225">
    <property type="entry name" value="HAMP"/>
    <property type="match status" value="1"/>
</dbReference>
<dbReference type="PROSITE" id="PS50109">
    <property type="entry name" value="HIS_KIN"/>
    <property type="match status" value="1"/>
</dbReference>
<dbReference type="Gene3D" id="1.10.287.130">
    <property type="match status" value="1"/>
</dbReference>
<dbReference type="PANTHER" id="PTHR45453:SF1">
    <property type="entry name" value="PHOSPHATE REGULON SENSOR PROTEIN PHOR"/>
    <property type="match status" value="1"/>
</dbReference>
<dbReference type="PROSITE" id="PS50885">
    <property type="entry name" value="HAMP"/>
    <property type="match status" value="1"/>
</dbReference>
<feature type="domain" description="Histidine kinase" evidence="12">
    <location>
        <begin position="380"/>
        <end position="606"/>
    </location>
</feature>
<dbReference type="STRING" id="330214.NIDE0857"/>
<dbReference type="SMART" id="SM00091">
    <property type="entry name" value="PAS"/>
    <property type="match status" value="1"/>
</dbReference>
<evidence type="ECO:0000313" key="15">
    <source>
        <dbReference type="EMBL" id="CBK40623.1"/>
    </source>
</evidence>
<organism evidence="15 16">
    <name type="scientific">Nitrospira defluvii</name>
    <dbReference type="NCBI Taxonomy" id="330214"/>
    <lineage>
        <taxon>Bacteria</taxon>
        <taxon>Pseudomonadati</taxon>
        <taxon>Nitrospirota</taxon>
        <taxon>Nitrospiria</taxon>
        <taxon>Nitrospirales</taxon>
        <taxon>Nitrospiraceae</taxon>
        <taxon>Nitrospira</taxon>
    </lineage>
</organism>
<dbReference type="HOGENOM" id="CLU_000445_89_2_0"/>
<evidence type="ECO:0000259" key="13">
    <source>
        <dbReference type="PROSITE" id="PS50112"/>
    </source>
</evidence>
<protein>
    <recommendedName>
        <fullName evidence="3">histidine kinase</fullName>
        <ecNumber evidence="3">2.7.13.3</ecNumber>
    </recommendedName>
</protein>
<dbReference type="InterPro" id="IPR036890">
    <property type="entry name" value="HATPase_C_sf"/>
</dbReference>
<dbReference type="GO" id="GO:0006355">
    <property type="term" value="P:regulation of DNA-templated transcription"/>
    <property type="evidence" value="ECO:0007669"/>
    <property type="project" value="InterPro"/>
</dbReference>
<dbReference type="GO" id="GO:0005524">
    <property type="term" value="F:ATP binding"/>
    <property type="evidence" value="ECO:0007669"/>
    <property type="project" value="UniProtKB-KW"/>
</dbReference>
<keyword evidence="5" id="KW-0597">Phosphoprotein</keyword>
<feature type="domain" description="PAS" evidence="13">
    <location>
        <begin position="257"/>
        <end position="327"/>
    </location>
</feature>
<keyword evidence="10" id="KW-0902">Two-component regulatory system</keyword>
<dbReference type="GO" id="GO:0016036">
    <property type="term" value="P:cellular response to phosphate starvation"/>
    <property type="evidence" value="ECO:0007669"/>
    <property type="project" value="TreeGrafter"/>
</dbReference>
<dbReference type="GO" id="GO:0004721">
    <property type="term" value="F:phosphoprotein phosphatase activity"/>
    <property type="evidence" value="ECO:0007669"/>
    <property type="project" value="TreeGrafter"/>
</dbReference>
<dbReference type="InterPro" id="IPR004358">
    <property type="entry name" value="Sig_transdc_His_kin-like_C"/>
</dbReference>
<dbReference type="CDD" id="cd00075">
    <property type="entry name" value="HATPase"/>
    <property type="match status" value="1"/>
</dbReference>
<evidence type="ECO:0000256" key="10">
    <source>
        <dbReference type="ARBA" id="ARBA00023012"/>
    </source>
</evidence>
<dbReference type="SUPFAM" id="SSF158472">
    <property type="entry name" value="HAMP domain-like"/>
    <property type="match status" value="1"/>
</dbReference>
<keyword evidence="16" id="KW-1185">Reference proteome</keyword>
<dbReference type="Proteomes" id="UP000001660">
    <property type="component" value="Chromosome"/>
</dbReference>
<dbReference type="Gene3D" id="3.30.450.20">
    <property type="entry name" value="PAS domain"/>
    <property type="match status" value="2"/>
</dbReference>
<dbReference type="AlphaFoldDB" id="D8PBL4"/>
<dbReference type="EMBL" id="FP929003">
    <property type="protein sequence ID" value="CBK40623.1"/>
    <property type="molecule type" value="Genomic_DNA"/>
</dbReference>
<keyword evidence="4" id="KW-1003">Cell membrane</keyword>
<dbReference type="Gene3D" id="6.10.340.10">
    <property type="match status" value="1"/>
</dbReference>
<reference evidence="15 16" key="1">
    <citation type="journal article" date="2010" name="Proc. Natl. Acad. Sci. U.S.A.">
        <title>A Nitrospira metagenome illuminates the physiology and evolution of globally important nitrite-oxidizing bacteria.</title>
        <authorList>
            <person name="Lucker S."/>
            <person name="Wagner M."/>
            <person name="Maixner F."/>
            <person name="Pelletier E."/>
            <person name="Koch H."/>
            <person name="Vacherie B."/>
            <person name="Rattei T."/>
            <person name="Sinninghe Damste J."/>
            <person name="Spieck E."/>
            <person name="Le Paslier D."/>
            <person name="Daims H."/>
        </authorList>
    </citation>
    <scope>NUCLEOTIDE SEQUENCE [LARGE SCALE GENOMIC DNA]</scope>
</reference>
<dbReference type="SUPFAM" id="SSF47384">
    <property type="entry name" value="Homodimeric domain of signal transducing histidine kinase"/>
    <property type="match status" value="1"/>
</dbReference>
<dbReference type="eggNOG" id="COG5002">
    <property type="taxonomic scope" value="Bacteria"/>
</dbReference>
<gene>
    <name evidence="15" type="ORF">NIDE0857</name>
</gene>
<dbReference type="InterPro" id="IPR005467">
    <property type="entry name" value="His_kinase_dom"/>
</dbReference>
<dbReference type="PANTHER" id="PTHR45453">
    <property type="entry name" value="PHOSPHATE REGULON SENSOR PROTEIN PHOR"/>
    <property type="match status" value="1"/>
</dbReference>
<keyword evidence="11" id="KW-0472">Membrane</keyword>
<evidence type="ECO:0000256" key="11">
    <source>
        <dbReference type="ARBA" id="ARBA00023136"/>
    </source>
</evidence>
<dbReference type="FunFam" id="3.30.565.10:FF:000006">
    <property type="entry name" value="Sensor histidine kinase WalK"/>
    <property type="match status" value="1"/>
</dbReference>
<keyword evidence="8 15" id="KW-0418">Kinase</keyword>
<dbReference type="SMART" id="SM00388">
    <property type="entry name" value="HisKA"/>
    <property type="match status" value="1"/>
</dbReference>
<dbReference type="InterPro" id="IPR003660">
    <property type="entry name" value="HAMP_dom"/>
</dbReference>
<keyword evidence="6 15" id="KW-0808">Transferase</keyword>
<evidence type="ECO:0000259" key="14">
    <source>
        <dbReference type="PROSITE" id="PS50885"/>
    </source>
</evidence>
<dbReference type="KEGG" id="nde:NIDE0857"/>
<evidence type="ECO:0000256" key="6">
    <source>
        <dbReference type="ARBA" id="ARBA00022679"/>
    </source>
</evidence>
<dbReference type="CDD" id="cd00082">
    <property type="entry name" value="HisKA"/>
    <property type="match status" value="1"/>
</dbReference>
<feature type="domain" description="HAMP" evidence="14">
    <location>
        <begin position="200"/>
        <end position="252"/>
    </location>
</feature>
<dbReference type="InterPro" id="IPR003594">
    <property type="entry name" value="HATPase_dom"/>
</dbReference>
<dbReference type="EC" id="2.7.13.3" evidence="3"/>